<dbReference type="Pfam" id="PF08447">
    <property type="entry name" value="PAS_3"/>
    <property type="match status" value="1"/>
</dbReference>
<keyword evidence="3" id="KW-1185">Reference proteome</keyword>
<dbReference type="STRING" id="1193502.SHALO_0203"/>
<dbReference type="Gene3D" id="3.30.450.20">
    <property type="entry name" value="PAS domain"/>
    <property type="match status" value="1"/>
</dbReference>
<accession>A0A1D7TGD9</accession>
<dbReference type="InterPro" id="IPR035965">
    <property type="entry name" value="PAS-like_dom_sf"/>
</dbReference>
<dbReference type="PROSITE" id="PS50112">
    <property type="entry name" value="PAS"/>
    <property type="match status" value="1"/>
</dbReference>
<dbReference type="EMBL" id="CP017111">
    <property type="protein sequence ID" value="AOO64000.1"/>
    <property type="molecule type" value="Genomic_DNA"/>
</dbReference>
<dbReference type="Proteomes" id="UP000094609">
    <property type="component" value="Chromosome"/>
</dbReference>
<feature type="domain" description="PAS" evidence="1">
    <location>
        <begin position="24"/>
        <end position="75"/>
    </location>
</feature>
<dbReference type="InterPro" id="IPR000014">
    <property type="entry name" value="PAS"/>
</dbReference>
<sequence length="170" mass="19117">MQKPVPNNKEHTVSADAFLVSKTDTHGKVTYCNEPFIKIVGASEQEILGKPHSIIRHPDMPRIIFKLLWDHVKNKEEIFAYVKNLSFDGGCYWVYANVTASTDQAGNIIGYYSVRRKANPKALEIIKPLYAKLLELEKTGGMDASLAYITDLLTQKGVSYAELSNTLQRL</sequence>
<evidence type="ECO:0000313" key="3">
    <source>
        <dbReference type="Proteomes" id="UP000094609"/>
    </source>
</evidence>
<evidence type="ECO:0000259" key="1">
    <source>
        <dbReference type="PROSITE" id="PS50112"/>
    </source>
</evidence>
<proteinExistence type="predicted"/>
<protein>
    <submittedName>
        <fullName evidence="2">Signal transduction protein CetB-like</fullName>
    </submittedName>
</protein>
<evidence type="ECO:0000313" key="2">
    <source>
        <dbReference type="EMBL" id="AOO64000.1"/>
    </source>
</evidence>
<dbReference type="RefSeq" id="WP_069476987.1">
    <property type="nucleotide sequence ID" value="NZ_CP017111.1"/>
</dbReference>
<dbReference type="PATRIC" id="fig|1193502.14.peg.207"/>
<name>A0A1D7TGD9_9BACT</name>
<gene>
    <name evidence="2" type="ORF">SHALO_0203</name>
</gene>
<dbReference type="InterPro" id="IPR013655">
    <property type="entry name" value="PAS_fold_3"/>
</dbReference>
<reference evidence="3" key="1">
    <citation type="submission" date="2016-08" db="EMBL/GenBank/DDBJ databases">
        <title>Complete genome sequence of the organohalide-respiring Epsilonproteobacterium Sulfurospirillum halorespirans.</title>
        <authorList>
            <person name="Goris T."/>
            <person name="Zimmermann J."/>
            <person name="Schenz B."/>
            <person name="Lemos M."/>
            <person name="Hackermueller J."/>
            <person name="Diekert G."/>
        </authorList>
    </citation>
    <scope>NUCLEOTIDE SEQUENCE [LARGE SCALE GENOMIC DNA]</scope>
    <source>
        <strain>DSM 13726</strain>
        <strain evidence="3">PCE-M2</strain>
    </source>
</reference>
<organism evidence="2 3">
    <name type="scientific">Sulfurospirillum halorespirans DSM 13726</name>
    <dbReference type="NCBI Taxonomy" id="1193502"/>
    <lineage>
        <taxon>Bacteria</taxon>
        <taxon>Pseudomonadati</taxon>
        <taxon>Campylobacterota</taxon>
        <taxon>Epsilonproteobacteria</taxon>
        <taxon>Campylobacterales</taxon>
        <taxon>Sulfurospirillaceae</taxon>
        <taxon>Sulfurospirillum</taxon>
    </lineage>
</organism>
<dbReference type="NCBIfam" id="TIGR00229">
    <property type="entry name" value="sensory_box"/>
    <property type="match status" value="1"/>
</dbReference>
<dbReference type="CDD" id="cd00130">
    <property type="entry name" value="PAS"/>
    <property type="match status" value="1"/>
</dbReference>
<dbReference type="SUPFAM" id="SSF55785">
    <property type="entry name" value="PYP-like sensor domain (PAS domain)"/>
    <property type="match status" value="1"/>
</dbReference>
<dbReference type="KEGG" id="shal:SHALO_0203"/>
<dbReference type="AlphaFoldDB" id="A0A1D7TGD9"/>